<comment type="caution">
    <text evidence="2">The sequence shown here is derived from an EMBL/GenBank/DDBJ whole genome shotgun (WGS) entry which is preliminary data.</text>
</comment>
<dbReference type="InterPro" id="IPR032077">
    <property type="entry name" value="JLPA"/>
</dbReference>
<evidence type="ECO:0000256" key="1">
    <source>
        <dbReference type="SAM" id="SignalP"/>
    </source>
</evidence>
<sequence>MFMKKNLILSASLIFFTACSSNSLDQSITKKFENALNAQIREEQNSSEINLNFNDFKCQNDGNFIKCMSPNLEVFNPENHKKIFGIENVEYKSNVIYTGDKKGLISFRELLNFLFSKNEKLQDEVTFKNIKLGDETISELDKINLNKNQKINDYLKELISNPFTISFKNLNTKKNSENNNYLSSINIQSNDQLNLNLSANIDYKLELLDILDSYGFKYDIDSISVKNVDENNTNKIDPDSTLSQILDNITIHDAKLTFSLDTKEVFKDYIEMANSMLKIAKENSKDEKQTLVIDKALKALEKITQNPTYKLNIEVFFKDAPLSVYSKEKEKVIEKLTINGEDFTEVVSILGDSYMPLY</sequence>
<feature type="signal peptide" evidence="1">
    <location>
        <begin position="1"/>
        <end position="20"/>
    </location>
</feature>
<dbReference type="OrthoDB" id="5352641at2"/>
<evidence type="ECO:0008006" key="4">
    <source>
        <dbReference type="Google" id="ProtNLM"/>
    </source>
</evidence>
<dbReference type="PROSITE" id="PS51257">
    <property type="entry name" value="PROKAR_LIPOPROTEIN"/>
    <property type="match status" value="1"/>
</dbReference>
<dbReference type="AlphaFoldDB" id="A0A4U7BKD0"/>
<accession>A0A4U7BKD0</accession>
<organism evidence="2 3">
    <name type="scientific">Campylobacter estrildidarum</name>
    <dbReference type="NCBI Taxonomy" id="2510189"/>
    <lineage>
        <taxon>Bacteria</taxon>
        <taxon>Pseudomonadati</taxon>
        <taxon>Campylobacterota</taxon>
        <taxon>Epsilonproteobacteria</taxon>
        <taxon>Campylobacterales</taxon>
        <taxon>Campylobacteraceae</taxon>
        <taxon>Campylobacter</taxon>
    </lineage>
</organism>
<dbReference type="Pfam" id="PF16668">
    <property type="entry name" value="JLPA"/>
    <property type="match status" value="1"/>
</dbReference>
<evidence type="ECO:0000313" key="2">
    <source>
        <dbReference type="EMBL" id="TKX30695.1"/>
    </source>
</evidence>
<keyword evidence="1" id="KW-0732">Signal</keyword>
<dbReference type="EMBL" id="NXLZ01000008">
    <property type="protein sequence ID" value="TKX30695.1"/>
    <property type="molecule type" value="Genomic_DNA"/>
</dbReference>
<feature type="chain" id="PRO_5020296172" description="Surface exposed lipoprotein JlpA" evidence="1">
    <location>
        <begin position="21"/>
        <end position="358"/>
    </location>
</feature>
<dbReference type="GO" id="GO:0007155">
    <property type="term" value="P:cell adhesion"/>
    <property type="evidence" value="ECO:0007669"/>
    <property type="project" value="InterPro"/>
</dbReference>
<name>A0A4U7BKD0_9BACT</name>
<gene>
    <name evidence="2" type="ORF">CQA69_05545</name>
</gene>
<dbReference type="Proteomes" id="UP000308838">
    <property type="component" value="Unassembled WGS sequence"/>
</dbReference>
<evidence type="ECO:0000313" key="3">
    <source>
        <dbReference type="Proteomes" id="UP000308838"/>
    </source>
</evidence>
<keyword evidence="3" id="KW-1185">Reference proteome</keyword>
<protein>
    <recommendedName>
        <fullName evidence="4">Surface exposed lipoprotein JlpA</fullName>
    </recommendedName>
</protein>
<proteinExistence type="predicted"/>
<reference evidence="2 3" key="1">
    <citation type="submission" date="2018-05" db="EMBL/GenBank/DDBJ databases">
        <title>Novel Campyloabacter and Helicobacter Species and Strains.</title>
        <authorList>
            <person name="Mannion A.J."/>
            <person name="Shen Z."/>
            <person name="Fox J.G."/>
        </authorList>
    </citation>
    <scope>NUCLEOTIDE SEQUENCE [LARGE SCALE GENOMIC DNA]</scope>
    <source>
        <strain evidence="3">MIT17-664</strain>
    </source>
</reference>